<evidence type="ECO:0000313" key="1">
    <source>
        <dbReference type="EMBL" id="CAI9100484.1"/>
    </source>
</evidence>
<evidence type="ECO:0000313" key="2">
    <source>
        <dbReference type="Proteomes" id="UP001161247"/>
    </source>
</evidence>
<accession>A0AAV1CXY0</accession>
<organism evidence="1 2">
    <name type="scientific">Oldenlandia corymbosa var. corymbosa</name>
    <dbReference type="NCBI Taxonomy" id="529605"/>
    <lineage>
        <taxon>Eukaryota</taxon>
        <taxon>Viridiplantae</taxon>
        <taxon>Streptophyta</taxon>
        <taxon>Embryophyta</taxon>
        <taxon>Tracheophyta</taxon>
        <taxon>Spermatophyta</taxon>
        <taxon>Magnoliopsida</taxon>
        <taxon>eudicotyledons</taxon>
        <taxon>Gunneridae</taxon>
        <taxon>Pentapetalae</taxon>
        <taxon>asterids</taxon>
        <taxon>lamiids</taxon>
        <taxon>Gentianales</taxon>
        <taxon>Rubiaceae</taxon>
        <taxon>Rubioideae</taxon>
        <taxon>Spermacoceae</taxon>
        <taxon>Hedyotis-Oldenlandia complex</taxon>
        <taxon>Oldenlandia</taxon>
    </lineage>
</organism>
<protein>
    <submittedName>
        <fullName evidence="1">OLC1v1037597C1</fullName>
    </submittedName>
</protein>
<keyword evidence="2" id="KW-1185">Reference proteome</keyword>
<sequence>MAGAAGVAVDLAVSASAAAAQTTVSAVPGALPKFQMPTNHGEDDAEEWLQIPWEDRVKWVQQWLLCIAQDWNTSFRTMNHPFAWDDFCKGFVCHFGVQEIDSTDINSPERDWNYIYNKILKVLDDILELEVNSVVQERGKVILQNVDDSLIPDDEEDVVEEDFAVLNNNLEESDDELSFDLIELACCFDYSVGITNGVVSDLKEGYDASFSDGIRLNFFCIDPGELVSPSRFKSSIAWDKCWQCVDKSEFEKWLFLIDFGGVE</sequence>
<name>A0AAV1CXY0_OLDCO</name>
<reference evidence="1" key="1">
    <citation type="submission" date="2023-03" db="EMBL/GenBank/DDBJ databases">
        <authorList>
            <person name="Julca I."/>
        </authorList>
    </citation>
    <scope>NUCLEOTIDE SEQUENCE</scope>
</reference>
<proteinExistence type="predicted"/>
<dbReference type="Proteomes" id="UP001161247">
    <property type="component" value="Chromosome 3"/>
</dbReference>
<dbReference type="EMBL" id="OX459120">
    <property type="protein sequence ID" value="CAI9100484.1"/>
    <property type="molecule type" value="Genomic_DNA"/>
</dbReference>
<dbReference type="AlphaFoldDB" id="A0AAV1CXY0"/>
<gene>
    <name evidence="1" type="ORF">OLC1_LOCUS10306</name>
</gene>